<evidence type="ECO:0000259" key="11">
    <source>
        <dbReference type="PROSITE" id="PS51192"/>
    </source>
</evidence>
<dbReference type="PROSITE" id="PS51198">
    <property type="entry name" value="UVRD_HELICASE_ATP_BIND"/>
    <property type="match status" value="1"/>
</dbReference>
<dbReference type="SUPFAM" id="SSF53098">
    <property type="entry name" value="Ribonuclease H-like"/>
    <property type="match status" value="1"/>
</dbReference>
<dbReference type="InterPro" id="IPR001650">
    <property type="entry name" value="Helicase_C-like"/>
</dbReference>
<dbReference type="InterPro" id="IPR014016">
    <property type="entry name" value="UvrD-like_ATP-bd"/>
</dbReference>
<evidence type="ECO:0000313" key="14">
    <source>
        <dbReference type="EMBL" id="PTX62269.1"/>
    </source>
</evidence>
<dbReference type="SUPFAM" id="SSF52540">
    <property type="entry name" value="P-loop containing nucleoside triphosphate hydrolases"/>
    <property type="match status" value="2"/>
</dbReference>
<evidence type="ECO:0000256" key="5">
    <source>
        <dbReference type="ARBA" id="ARBA00022840"/>
    </source>
</evidence>
<dbReference type="Gene3D" id="3.30.420.10">
    <property type="entry name" value="Ribonuclease H-like superfamily/Ribonuclease H"/>
    <property type="match status" value="1"/>
</dbReference>
<dbReference type="CDD" id="cd17932">
    <property type="entry name" value="DEXQc_UvrD"/>
    <property type="match status" value="1"/>
</dbReference>
<dbReference type="GO" id="GO:0030894">
    <property type="term" value="C:replisome"/>
    <property type="evidence" value="ECO:0007669"/>
    <property type="project" value="TreeGrafter"/>
</dbReference>
<dbReference type="Pfam" id="PF00580">
    <property type="entry name" value="UvrD-helicase"/>
    <property type="match status" value="2"/>
</dbReference>
<evidence type="ECO:0000256" key="4">
    <source>
        <dbReference type="ARBA" id="ARBA00022806"/>
    </source>
</evidence>
<dbReference type="PROSITE" id="PS51194">
    <property type="entry name" value="HELICASE_CTER"/>
    <property type="match status" value="1"/>
</dbReference>
<dbReference type="Gene3D" id="3.40.50.300">
    <property type="entry name" value="P-loop containing nucleotide triphosphate hydrolases"/>
    <property type="match status" value="5"/>
</dbReference>
<dbReference type="NCBIfam" id="TIGR00614">
    <property type="entry name" value="recQ_fam"/>
    <property type="match status" value="1"/>
</dbReference>
<comment type="catalytic activity">
    <reaction evidence="8">
        <text>Couples ATP hydrolysis with the unwinding of duplex DNA by translocating in the 3'-5' direction.</text>
        <dbReference type="EC" id="5.6.2.4"/>
    </reaction>
</comment>
<evidence type="ECO:0000256" key="6">
    <source>
        <dbReference type="ARBA" id="ARBA00023125"/>
    </source>
</evidence>
<dbReference type="GO" id="GO:0009378">
    <property type="term" value="F:four-way junction helicase activity"/>
    <property type="evidence" value="ECO:0007669"/>
    <property type="project" value="TreeGrafter"/>
</dbReference>
<dbReference type="InterPro" id="IPR014001">
    <property type="entry name" value="Helicase_ATP-bd"/>
</dbReference>
<feature type="domain" description="Helicase ATP-binding" evidence="11">
    <location>
        <begin position="274"/>
        <end position="454"/>
    </location>
</feature>
<keyword evidence="4 10" id="KW-0347">Helicase</keyword>
<dbReference type="OrthoDB" id="9763310at2"/>
<evidence type="ECO:0000256" key="2">
    <source>
        <dbReference type="ARBA" id="ARBA00022741"/>
    </source>
</evidence>
<keyword evidence="6" id="KW-0238">DNA-binding</keyword>
<dbReference type="Pfam" id="PF00271">
    <property type="entry name" value="Helicase_C"/>
    <property type="match status" value="1"/>
</dbReference>
<comment type="caution">
    <text evidence="14">The sequence shown here is derived from an EMBL/GenBank/DDBJ whole genome shotgun (WGS) entry which is preliminary data.</text>
</comment>
<dbReference type="GO" id="GO:0043138">
    <property type="term" value="F:3'-5' DNA helicase activity"/>
    <property type="evidence" value="ECO:0007669"/>
    <property type="project" value="UniProtKB-EC"/>
</dbReference>
<feature type="domain" description="UvrD-like helicase ATP-binding" evidence="13">
    <location>
        <begin position="1042"/>
        <end position="1376"/>
    </location>
</feature>
<dbReference type="Pfam" id="PF00270">
    <property type="entry name" value="DEAD"/>
    <property type="match status" value="1"/>
</dbReference>
<keyword evidence="2 10" id="KW-0547">Nucleotide-binding</keyword>
<feature type="domain" description="Helicase C-terminal" evidence="12">
    <location>
        <begin position="481"/>
        <end position="631"/>
    </location>
</feature>
<dbReference type="InterPro" id="IPR036397">
    <property type="entry name" value="RNaseH_sf"/>
</dbReference>
<keyword evidence="3 10" id="KW-0378">Hydrolase</keyword>
<dbReference type="PROSITE" id="PS00690">
    <property type="entry name" value="DEAH_ATP_HELICASE"/>
    <property type="match status" value="1"/>
</dbReference>
<evidence type="ECO:0000256" key="9">
    <source>
        <dbReference type="ARBA" id="ARBA00034808"/>
    </source>
</evidence>
<dbReference type="InterPro" id="IPR004589">
    <property type="entry name" value="DNA_helicase_ATP-dep_RecQ"/>
</dbReference>
<dbReference type="SMART" id="SM00487">
    <property type="entry name" value="DEXDc"/>
    <property type="match status" value="1"/>
</dbReference>
<dbReference type="InterPro" id="IPR012337">
    <property type="entry name" value="RNaseH-like_sf"/>
</dbReference>
<evidence type="ECO:0000313" key="15">
    <source>
        <dbReference type="Proteomes" id="UP000244090"/>
    </source>
</evidence>
<dbReference type="GO" id="GO:0006310">
    <property type="term" value="P:DNA recombination"/>
    <property type="evidence" value="ECO:0007669"/>
    <property type="project" value="InterPro"/>
</dbReference>
<evidence type="ECO:0000256" key="3">
    <source>
        <dbReference type="ARBA" id="ARBA00022801"/>
    </source>
</evidence>
<dbReference type="GO" id="GO:0005737">
    <property type="term" value="C:cytoplasm"/>
    <property type="evidence" value="ECO:0007669"/>
    <property type="project" value="TreeGrafter"/>
</dbReference>
<dbReference type="Proteomes" id="UP000244090">
    <property type="component" value="Unassembled WGS sequence"/>
</dbReference>
<dbReference type="GO" id="GO:0003677">
    <property type="term" value="F:DNA binding"/>
    <property type="evidence" value="ECO:0007669"/>
    <property type="project" value="UniProtKB-KW"/>
</dbReference>
<dbReference type="EC" id="5.6.2.4" evidence="9"/>
<keyword evidence="7" id="KW-0413">Isomerase</keyword>
<keyword evidence="15" id="KW-1185">Reference proteome</keyword>
<reference evidence="14 15" key="1">
    <citation type="submission" date="2018-04" db="EMBL/GenBank/DDBJ databases">
        <title>Genomic Encyclopedia of Archaeal and Bacterial Type Strains, Phase II (KMG-II): from individual species to whole genera.</title>
        <authorList>
            <person name="Goeker M."/>
        </authorList>
    </citation>
    <scope>NUCLEOTIDE SEQUENCE [LARGE SCALE GENOMIC DNA]</scope>
    <source>
        <strain evidence="14 15">DSM 25731</strain>
    </source>
</reference>
<dbReference type="InterPro" id="IPR002464">
    <property type="entry name" value="DNA/RNA_helicase_DEAH_CS"/>
</dbReference>
<dbReference type="GO" id="GO:0016787">
    <property type="term" value="F:hydrolase activity"/>
    <property type="evidence" value="ECO:0007669"/>
    <property type="project" value="UniProtKB-UniRule"/>
</dbReference>
<evidence type="ECO:0000256" key="8">
    <source>
        <dbReference type="ARBA" id="ARBA00034617"/>
    </source>
</evidence>
<dbReference type="GO" id="GO:0005524">
    <property type="term" value="F:ATP binding"/>
    <property type="evidence" value="ECO:0007669"/>
    <property type="project" value="UniProtKB-UniRule"/>
</dbReference>
<sequence length="1610" mass="186042">MNTKLLYIDIETTQQGQIKDVGALLGNRKLHTSSVQALKPFINTAEYICGHNIIAHDIPLLAKVLGSEIFQHKKIVDTLLWSPILFNENPYHKLVKGYKIVNDSEYNNPLSDCILTEELLNNEQNAFSSLSAELKHIYASLLSKSEAYKDFLQLVDFQPNRIVSNEFLHQFLKDSICNQSDIEKIVREHPVELAYVIALITANENSILPNWVRKNHPKTQQILDTIRFQYCGNESCHYCNSKLHPRSALQTYFGYYNFRSFDVNEIVSLQEQTVRAGLKDTSFVAVFPTGGGKSLTFQLPALMKGDLSRQLTVVISPLVSLMKDQVDNLERKFNIIKAVAINGLLSPLERQDAIERVEKGDAKLLYISPESLRSPTILRILQQRSIARFVIDEAHCFSSWGQDFRVDYLYIGEFIKELQSKEISRNIPVSCFTATAKPKVIEDIKAYFLSKLSVQLKEFVTRANRVNLEYEVIDIKDTDKKIRKLLLLLEDCEKPAIIYASRTKRVEEIHEKITEKGYNATYFHGKLDKDVKKLHMDAFMNDDKEIIVATSAFGMGVDKDDVKSVIHYNISDSLENYVQEAGRAGRDEKIKAKCYVLFNEDDLNKHFSLLQQTKINHKEIQQVWQALKYLARKKTNNISNSALEIAQKAGWDTEIKDLETKVKTSIAALEDQGFLQRKQNSPRVFADSLLVPKLSNALEKLKKSPIVTEQQMTNCSRVLQRIITDKECRIDYIAERTGMSIKEVQNTVTTLRTLKILGDARDLTAFISLVQSRNGSKNILQRYVVLEKALIQFLQKDVKISLRELNQNMINANVEQTSISDIKNILNYWEIRNFISKKRIHRETERYSIKIKDYDSLIKDIEWRHELAADTLEILIILYKNQKGKLPNDGKRDLPVGFSMLELKAKNEGSGLFSVDKNHEIKQYERTLLYLNQIKSIQLEGGFMVFYNRLNIRDIKDSIRVFTNENYEKIRLHYQHKTQQIHIVGEYAKRRLQNYKSALLFVSDYFSLPYEDFLRKYFPKRNQRVQLERAISTKRFKQIFGELDTDQLEIVNDGDSDTILVLAGPGSGKTRVLVHKIASLLLLEDIKPEQFLMLTFSKAASLEFKDRATKLVPEYARFIKITTFHGFCFQLLGQLGDLEKSQNIIKDCVKAIKNEEIDITAIENKSVLLLDEFQDVSADEWELIQIIIKKAGNIRVIAVGDDDQNIYEFRGSSNTHMIDFYKNYKAKPYTLIRNYRSSTQIVTFNNEILKNIENRIKTKTLVPADDTLVENVKLIRYTSNYLEQSLVNKLISDDYAGTRAVLVRTNKQALMIQTFLKSAGQKTKLIAGLDGFRLSDLYEIRTFTEYLKNNKKETGFILDSIWKEAKEVLTETHRESIHLETCYAIISRFEKSYPDYKLLIDWYEYIREINMQDAVNIHSNVILIATIHKAKGKEFDHVYMLLDTYKFDTAEAKRVLYVGCSRAKLSLQLHCNSNFFDEFKNDAFETILFKGTTHQPSSFEIVLNHKEINLSSIKFGNIPYRISKLISGGQLQKDVVQFKTNDALGLANLKGENILLFSKDFLKDKHGVFEKDAYKLMNGTVEYLVYWYDKNEEKEYTIVLPRLRYEKITP</sequence>
<evidence type="ECO:0000259" key="12">
    <source>
        <dbReference type="PROSITE" id="PS51194"/>
    </source>
</evidence>
<feature type="binding site" evidence="10">
    <location>
        <begin position="1063"/>
        <end position="1070"/>
    </location>
    <ligand>
        <name>ATP</name>
        <dbReference type="ChEBI" id="CHEBI:30616"/>
    </ligand>
</feature>
<evidence type="ECO:0000256" key="10">
    <source>
        <dbReference type="PROSITE-ProRule" id="PRU00560"/>
    </source>
</evidence>
<dbReference type="InterPro" id="IPR027417">
    <property type="entry name" value="P-loop_NTPase"/>
</dbReference>
<comment type="similarity">
    <text evidence="1">Belongs to the helicase family. RecQ subfamily.</text>
</comment>
<evidence type="ECO:0000256" key="7">
    <source>
        <dbReference type="ARBA" id="ARBA00023235"/>
    </source>
</evidence>
<dbReference type="GO" id="GO:0043590">
    <property type="term" value="C:bacterial nucleoid"/>
    <property type="evidence" value="ECO:0007669"/>
    <property type="project" value="TreeGrafter"/>
</dbReference>
<dbReference type="EMBL" id="QBKT01000003">
    <property type="protein sequence ID" value="PTX62269.1"/>
    <property type="molecule type" value="Genomic_DNA"/>
</dbReference>
<dbReference type="InterPro" id="IPR011545">
    <property type="entry name" value="DEAD/DEAH_box_helicase_dom"/>
</dbReference>
<evidence type="ECO:0000259" key="13">
    <source>
        <dbReference type="PROSITE" id="PS51198"/>
    </source>
</evidence>
<organism evidence="14 15">
    <name type="scientific">Kordia periserrulae</name>
    <dbReference type="NCBI Taxonomy" id="701523"/>
    <lineage>
        <taxon>Bacteria</taxon>
        <taxon>Pseudomonadati</taxon>
        <taxon>Bacteroidota</taxon>
        <taxon>Flavobacteriia</taxon>
        <taxon>Flavobacteriales</taxon>
        <taxon>Flavobacteriaceae</taxon>
        <taxon>Kordia</taxon>
    </lineage>
</organism>
<protein>
    <recommendedName>
        <fullName evidence="9">DNA 3'-5' helicase</fullName>
        <ecNumber evidence="9">5.6.2.4</ecNumber>
    </recommendedName>
</protein>
<dbReference type="SMART" id="SM00490">
    <property type="entry name" value="HELICc"/>
    <property type="match status" value="1"/>
</dbReference>
<dbReference type="GO" id="GO:0006281">
    <property type="term" value="P:DNA repair"/>
    <property type="evidence" value="ECO:0007669"/>
    <property type="project" value="TreeGrafter"/>
</dbReference>
<dbReference type="PROSITE" id="PS51192">
    <property type="entry name" value="HELICASE_ATP_BIND_1"/>
    <property type="match status" value="1"/>
</dbReference>
<name>A0A2T6C1S9_9FLAO</name>
<evidence type="ECO:0000256" key="1">
    <source>
        <dbReference type="ARBA" id="ARBA00005446"/>
    </source>
</evidence>
<dbReference type="Pfam" id="PF13361">
    <property type="entry name" value="UvrD_C"/>
    <property type="match status" value="1"/>
</dbReference>
<accession>A0A2T6C1S9</accession>
<proteinExistence type="inferred from homology"/>
<dbReference type="PANTHER" id="PTHR13710">
    <property type="entry name" value="DNA HELICASE RECQ FAMILY MEMBER"/>
    <property type="match status" value="1"/>
</dbReference>
<gene>
    <name evidence="14" type="ORF">C8N46_103369</name>
</gene>
<keyword evidence="5 10" id="KW-0067">ATP-binding</keyword>
<dbReference type="InterPro" id="IPR014017">
    <property type="entry name" value="DNA_helicase_UvrD-like_C"/>
</dbReference>
<dbReference type="PANTHER" id="PTHR13710:SF105">
    <property type="entry name" value="ATP-DEPENDENT DNA HELICASE Q1"/>
    <property type="match status" value="1"/>
</dbReference>
<dbReference type="RefSeq" id="WP_108114474.1">
    <property type="nucleotide sequence ID" value="NZ_QBKT01000003.1"/>
</dbReference>